<comment type="similarity">
    <text evidence="1 5">Belongs to the FliD family.</text>
</comment>
<reference evidence="8 9" key="1">
    <citation type="submission" date="2024-09" db="EMBL/GenBank/DDBJ databases">
        <title>Novel species of the genus Pelomonas and Roseateles isolated from streams.</title>
        <authorList>
            <person name="Lu H."/>
        </authorList>
    </citation>
    <scope>NUCLEOTIDE SEQUENCE [LARGE SCALE GENOMIC DNA]</scope>
    <source>
        <strain evidence="8 9">BYS96W</strain>
    </source>
</reference>
<comment type="caution">
    <text evidence="8">The sequence shown here is derived from an EMBL/GenBank/DDBJ whole genome shotgun (WGS) entry which is preliminary data.</text>
</comment>
<keyword evidence="8" id="KW-0282">Flagellum</keyword>
<evidence type="ECO:0000256" key="2">
    <source>
        <dbReference type="ARBA" id="ARBA00011255"/>
    </source>
</evidence>
<gene>
    <name evidence="8" type="primary">fliD</name>
    <name evidence="8" type="ORF">ACG00X_07645</name>
</gene>
<evidence type="ECO:0000256" key="3">
    <source>
        <dbReference type="ARBA" id="ARBA00023054"/>
    </source>
</evidence>
<evidence type="ECO:0000256" key="5">
    <source>
        <dbReference type="RuleBase" id="RU362066"/>
    </source>
</evidence>
<evidence type="ECO:0000313" key="9">
    <source>
        <dbReference type="Proteomes" id="UP001606305"/>
    </source>
</evidence>
<organism evidence="8 9">
    <name type="scientific">Pelomonas nitida</name>
    <dbReference type="NCBI Taxonomy" id="3299027"/>
    <lineage>
        <taxon>Bacteria</taxon>
        <taxon>Pseudomonadati</taxon>
        <taxon>Pseudomonadota</taxon>
        <taxon>Betaproteobacteria</taxon>
        <taxon>Burkholderiales</taxon>
        <taxon>Sphaerotilaceae</taxon>
        <taxon>Roseateles</taxon>
    </lineage>
</organism>
<keyword evidence="8" id="KW-0969">Cilium</keyword>
<evidence type="ECO:0000256" key="4">
    <source>
        <dbReference type="ARBA" id="ARBA00023143"/>
    </source>
</evidence>
<dbReference type="RefSeq" id="WP_394487481.1">
    <property type="nucleotide sequence ID" value="NZ_JBIGIA010000005.1"/>
</dbReference>
<dbReference type="Pfam" id="PF07195">
    <property type="entry name" value="FliD_C"/>
    <property type="match status" value="1"/>
</dbReference>
<dbReference type="InterPro" id="IPR010809">
    <property type="entry name" value="FliD_C"/>
</dbReference>
<keyword evidence="3" id="KW-0175">Coiled coil</keyword>
<keyword evidence="5" id="KW-0964">Secreted</keyword>
<comment type="function">
    <text evidence="5">Required for morphogenesis and for the elongation of the flagellar filament by facilitating polymerization of the flagellin monomers at the tip of growing filament. Forms a capping structure, which prevents flagellin subunits (transported through the central channel of the flagellum) from leaking out without polymerization at the distal end.</text>
</comment>
<name>A0ABW7G451_9BURK</name>
<sequence length="497" mass="50867">MATISSLGLGSGLDVESLITKLMAVQQQPITDINTRTSGLKTKLSTYGTLQSNLSTLKDAANKLTNPDTWAGAKATSSDATSVSVTASSGAAISSTSISVSQLAAPQTLASSTFSSATSTVGQGTLTIELGSWGTDGAGASTFTSKANTTPVTITIGPGQDQLTQIRDQINAAGAGVLASIVTDATGSRLTLTSRNSGETNGFRVTVSDTDGANGDATGLSQLAYDPSASASQMTQTLPAANARAILNGLPISSETNSLTSAIDGLNITLLRTIPPTTPVVLSVTQDADAIKKAITDFTTAYNAVNQLLRNQTKVDTSALTSNMTSDAIAAAQAARASSLQGDATAIGLQNQLRGLAGGVTSLGGSLSRLADIGLAPGTDGNLPTAGAKLDKALTNLSDLKQFFMGVDKNDDSNNGFAVRISTLVTKALGVDGSVSTRQKGIQANIDSNNKQVNDLNDRSASMEKRLRAQYAALDTKMSQLGSLSNYLNQQITQMNK</sequence>
<keyword evidence="9" id="KW-1185">Reference proteome</keyword>
<dbReference type="PANTHER" id="PTHR30288">
    <property type="entry name" value="FLAGELLAR CAP/ASSEMBLY PROTEIN FLID"/>
    <property type="match status" value="1"/>
</dbReference>
<comment type="subcellular location">
    <subcellularLocation>
        <location evidence="5">Secreted</location>
    </subcellularLocation>
    <subcellularLocation>
        <location evidence="5">Bacterial flagellum</location>
    </subcellularLocation>
</comment>
<keyword evidence="4 5" id="KW-0975">Bacterial flagellum</keyword>
<dbReference type="Pfam" id="PF02465">
    <property type="entry name" value="FliD_N"/>
    <property type="match status" value="1"/>
</dbReference>
<comment type="subunit">
    <text evidence="2 5">Homopentamer.</text>
</comment>
<dbReference type="InterPro" id="IPR040026">
    <property type="entry name" value="FliD"/>
</dbReference>
<evidence type="ECO:0000256" key="1">
    <source>
        <dbReference type="ARBA" id="ARBA00009764"/>
    </source>
</evidence>
<feature type="domain" description="Flagellar hook-associated protein 2 N-terminal" evidence="6">
    <location>
        <begin position="11"/>
        <end position="106"/>
    </location>
</feature>
<evidence type="ECO:0000313" key="8">
    <source>
        <dbReference type="EMBL" id="MFG6456703.1"/>
    </source>
</evidence>
<dbReference type="Proteomes" id="UP001606305">
    <property type="component" value="Unassembled WGS sequence"/>
</dbReference>
<keyword evidence="8" id="KW-0966">Cell projection</keyword>
<feature type="domain" description="Flagellar hook-associated protein 2 C-terminal" evidence="7">
    <location>
        <begin position="240"/>
        <end position="481"/>
    </location>
</feature>
<evidence type="ECO:0000259" key="7">
    <source>
        <dbReference type="Pfam" id="PF07195"/>
    </source>
</evidence>
<dbReference type="PANTHER" id="PTHR30288:SF0">
    <property type="entry name" value="FLAGELLAR HOOK-ASSOCIATED PROTEIN 2"/>
    <property type="match status" value="1"/>
</dbReference>
<protein>
    <recommendedName>
        <fullName evidence="5">Flagellar hook-associated protein 2</fullName>
        <shortName evidence="5">HAP2</shortName>
    </recommendedName>
    <alternativeName>
        <fullName evidence="5">Flagellar cap protein</fullName>
    </alternativeName>
</protein>
<evidence type="ECO:0000259" key="6">
    <source>
        <dbReference type="Pfam" id="PF02465"/>
    </source>
</evidence>
<accession>A0ABW7G451</accession>
<proteinExistence type="inferred from homology"/>
<dbReference type="InterPro" id="IPR003481">
    <property type="entry name" value="FliD_N"/>
</dbReference>
<dbReference type="EMBL" id="JBIGIA010000005">
    <property type="protein sequence ID" value="MFG6456703.1"/>
    <property type="molecule type" value="Genomic_DNA"/>
</dbReference>